<dbReference type="PANTHER" id="PTHR41913:SF1">
    <property type="entry name" value="DUF1684 DOMAIN-CONTAINING PROTEIN"/>
    <property type="match status" value="1"/>
</dbReference>
<reference evidence="1 2" key="1">
    <citation type="submission" date="2019-10" db="EMBL/GenBank/DDBJ databases">
        <title>Nocardia macrotermitis sp. nov. and Nocardia aurantia sp. nov., isolated from the gut of fungus growing-termite Macrotermes natalensis.</title>
        <authorList>
            <person name="Benndorf R."/>
            <person name="Schwitalla J."/>
            <person name="Martin K."/>
            <person name="De Beer W."/>
            <person name="Kaster A.-K."/>
            <person name="Vollmers J."/>
            <person name="Poulsen M."/>
            <person name="Beemelmanns C."/>
        </authorList>
    </citation>
    <scope>NUCLEOTIDE SEQUENCE [LARGE SCALE GENOMIC DNA]</scope>
    <source>
        <strain evidence="1 2">RB20</strain>
    </source>
</reference>
<sequence length="243" mass="26676">MTTSAQTRHTDWQHWRDERDALATAPYGPAALIGTHWLDPQPLHIDGVPGEWIASDGRAVGTAPDFHLALAPGEEHRIGNLLLRTIIRAGQIALRVFDPHAATRSDLLGIDTFAYDPTWAVSGIRETTSAPLQLEHIDGFVSENTGSAIHLTLNARNITLEGTRTPDGGLQIVFADTTNGQQTQRFRFLTLPAPTPDGHTEIDFNRAHLPPCTFSDHFLCPLPPPANRLNFPILAGETRLRRG</sequence>
<comment type="caution">
    <text evidence="1">The sequence shown here is derived from an EMBL/GenBank/DDBJ whole genome shotgun (WGS) entry which is preliminary data.</text>
</comment>
<protein>
    <recommendedName>
        <fullName evidence="3">DUF1684 domain-containing protein</fullName>
    </recommendedName>
</protein>
<name>A0A7K0DBX1_9NOCA</name>
<evidence type="ECO:0008006" key="3">
    <source>
        <dbReference type="Google" id="ProtNLM"/>
    </source>
</evidence>
<dbReference type="Pfam" id="PF07920">
    <property type="entry name" value="DUF1684"/>
    <property type="match status" value="1"/>
</dbReference>
<dbReference type="AlphaFoldDB" id="A0A7K0DBX1"/>
<dbReference type="InterPro" id="IPR012467">
    <property type="entry name" value="DUF1684"/>
</dbReference>
<keyword evidence="2" id="KW-1185">Reference proteome</keyword>
<dbReference type="PANTHER" id="PTHR41913">
    <property type="entry name" value="DUF1684 DOMAIN-CONTAINING PROTEIN"/>
    <property type="match status" value="1"/>
</dbReference>
<evidence type="ECO:0000313" key="2">
    <source>
        <dbReference type="Proteomes" id="UP000438448"/>
    </source>
</evidence>
<organism evidence="1 2">
    <name type="scientific">Nocardia macrotermitis</name>
    <dbReference type="NCBI Taxonomy" id="2585198"/>
    <lineage>
        <taxon>Bacteria</taxon>
        <taxon>Bacillati</taxon>
        <taxon>Actinomycetota</taxon>
        <taxon>Actinomycetes</taxon>
        <taxon>Mycobacteriales</taxon>
        <taxon>Nocardiaceae</taxon>
        <taxon>Nocardia</taxon>
    </lineage>
</organism>
<evidence type="ECO:0000313" key="1">
    <source>
        <dbReference type="EMBL" id="MQY22792.1"/>
    </source>
</evidence>
<proteinExistence type="predicted"/>
<dbReference type="RefSeq" id="WP_319945537.1">
    <property type="nucleotide sequence ID" value="NZ_WEGK01000015.1"/>
</dbReference>
<gene>
    <name evidence="1" type="ORF">NRB20_59140</name>
</gene>
<dbReference type="EMBL" id="WEGK01000015">
    <property type="protein sequence ID" value="MQY22792.1"/>
    <property type="molecule type" value="Genomic_DNA"/>
</dbReference>
<accession>A0A7K0DBX1</accession>
<dbReference type="Proteomes" id="UP000438448">
    <property type="component" value="Unassembled WGS sequence"/>
</dbReference>